<accession>A0ABX7QU28</accession>
<dbReference type="Proteomes" id="UP000662770">
    <property type="component" value="Chromosome"/>
</dbReference>
<organism evidence="1 2">
    <name type="scientific">Shewanella avicenniae</name>
    <dbReference type="NCBI Taxonomy" id="2814294"/>
    <lineage>
        <taxon>Bacteria</taxon>
        <taxon>Pseudomonadati</taxon>
        <taxon>Pseudomonadota</taxon>
        <taxon>Gammaproteobacteria</taxon>
        <taxon>Alteromonadales</taxon>
        <taxon>Shewanellaceae</taxon>
        <taxon>Shewanella</taxon>
    </lineage>
</organism>
<dbReference type="EMBL" id="CP071503">
    <property type="protein sequence ID" value="QSX34992.1"/>
    <property type="molecule type" value="Genomic_DNA"/>
</dbReference>
<proteinExistence type="predicted"/>
<keyword evidence="2" id="KW-1185">Reference proteome</keyword>
<evidence type="ECO:0000313" key="1">
    <source>
        <dbReference type="EMBL" id="QSX34992.1"/>
    </source>
</evidence>
<evidence type="ECO:0000313" key="2">
    <source>
        <dbReference type="Proteomes" id="UP000662770"/>
    </source>
</evidence>
<dbReference type="InterPro" id="IPR021730">
    <property type="entry name" value="YdbH"/>
</dbReference>
<sequence length="1009" mass="111147">MRRLKRTLVWFSASILIVLALLCALLGYLWQQPAWLVPQLNQYLAPYQLQFSQLQWRIANNRTLEFPALTFSYAGNQLSFEQVSLSLKQPLTLTQLWDWYQLPSAQRYQQLSQAMAAIRYQSATVSVPVTQLLPSDSTEPLWLPLVGDIPELDFGVTQIKLLPDANAADQNANSGFALQLSRLQLAKDGEFHTELSSNHVDSPPLLRLDGELPTADLANAIWQLETKLSFNTLYQLQQQLNDAGLQPLVAAYPWLASNWPLASMQAGGELSAKLQLTIKNGALDAAVCWRDPVVRFPDAENSSLLLTGNSTAAQVVDNCPTQALAMRYQATDNQSRLTLAPLQLALLLTSQQRQAWSQLLAVSDDTQRQLSNTLKRLQQQVHINDASVSESDAELGLTVDLNQGLTLNTFDAGELRATIPALKLSPRVFDWFNQQQLQLKLTNTELALAAPFSAEALTTQAALAFSSDWQLLLALPQGIRVDDANWSASSRAANIALAGEVKWTGDNQQASLTLSPAAQVTLAQLTAKVGDKQLSANNFNASQRQQATVLWQNGKLSVSLPATDNQLRQITGELPPYQLSVNQLDVGLPALQNISLDTRQPLWPQLQQQTAKGQFSVSASQPHLAQRKQTRLGMQQQSLINLRTLQLLQQLDWQHGQLHSVEQWQVDDVTLHSQHHFSPSADGYQINADWQLQTPLATLQQIAAKNMQWQPDWQLNGISSLSAKVALQQRAQQLTLDVTMQPKLSDANGHYQQMPFSGLSLQAACRYQLSVTPANVDTSQIGCQQVSLHADSFNPGIALSQIDINGSGDFTPSAPAEIRDSWLLPGFSAAVLQLDASAQALNGTMTIPDFNFDLNGQSSGYLLVRGMDIEQLLQQHPQQSISATGVFDGVLPLTIADRKVAITGGHLAARYPGVIEVHNTPAIAQMRANQAYLDYVLDFLQQLQYEEILGQLDMADSGDAHIQLSIKGHGQGIERPVHLNYSHEENLLQLLQSLTIGEKLQTGLEASMQ</sequence>
<protein>
    <submittedName>
        <fullName evidence="1">YdbH domain-containing protein</fullName>
    </submittedName>
</protein>
<gene>
    <name evidence="1" type="ORF">JYB87_07175</name>
</gene>
<dbReference type="RefSeq" id="WP_207356189.1">
    <property type="nucleotide sequence ID" value="NZ_CP071503.1"/>
</dbReference>
<dbReference type="Pfam" id="PF11739">
    <property type="entry name" value="YdbH-like"/>
    <property type="match status" value="1"/>
</dbReference>
<name>A0ABX7QU28_9GAMM</name>
<reference evidence="1 2" key="1">
    <citation type="submission" date="2021-03" db="EMBL/GenBank/DDBJ databases">
        <title>Novel species identification of genus Shewanella.</title>
        <authorList>
            <person name="Liu G."/>
            <person name="Zhang Q."/>
        </authorList>
    </citation>
    <scope>NUCLEOTIDE SEQUENCE [LARGE SCALE GENOMIC DNA]</scope>
    <source>
        <strain evidence="1 2">FJAT-51800</strain>
    </source>
</reference>